<dbReference type="HOGENOM" id="CLU_016885_3_0_1"/>
<gene>
    <name evidence="4" type="primary">11423865</name>
    <name evidence="3" type="ordered locus">MTR_1g113820</name>
</gene>
<dbReference type="InterPro" id="IPR002110">
    <property type="entry name" value="Ankyrin_rpt"/>
</dbReference>
<accession>A0A0C3UUY7</accession>
<dbReference type="PANTHER" id="PTHR24177:SF473">
    <property type="entry name" value="PROTEIN, PUTATIVE-RELATED"/>
    <property type="match status" value="1"/>
</dbReference>
<feature type="transmembrane region" description="Helical" evidence="2">
    <location>
        <begin position="570"/>
        <end position="588"/>
    </location>
</feature>
<keyword evidence="2" id="KW-0472">Membrane</keyword>
<dbReference type="GO" id="GO:0005886">
    <property type="term" value="C:plasma membrane"/>
    <property type="evidence" value="ECO:0007669"/>
    <property type="project" value="UniProtKB-SubCell"/>
</dbReference>
<protein>
    <submittedName>
        <fullName evidence="3">Ankyrin repeat protein</fullName>
    </submittedName>
</protein>
<dbReference type="Pfam" id="PF12796">
    <property type="entry name" value="Ank_2"/>
    <property type="match status" value="1"/>
</dbReference>
<dbReference type="EMBL" id="CM001217">
    <property type="protein sequence ID" value="AES62925.2"/>
    <property type="molecule type" value="Genomic_DNA"/>
</dbReference>
<comment type="subcellular location">
    <subcellularLocation>
        <location evidence="1">Cell membrane</location>
        <topology evidence="1">Peripheral membrane protein</topology>
        <orientation evidence="1">Cytoplasmic side</orientation>
    </subcellularLocation>
</comment>
<dbReference type="EnsemblPlants" id="AES62925">
    <property type="protein sequence ID" value="AES62925"/>
    <property type="gene ID" value="MTR_1g113820"/>
</dbReference>
<keyword evidence="5" id="KW-1185">Reference proteome</keyword>
<dbReference type="Gene3D" id="1.25.40.20">
    <property type="entry name" value="Ankyrin repeat-containing domain"/>
    <property type="match status" value="2"/>
</dbReference>
<proteinExistence type="predicted"/>
<organism evidence="3 5">
    <name type="scientific">Medicago truncatula</name>
    <name type="common">Barrel medic</name>
    <name type="synonym">Medicago tribuloides</name>
    <dbReference type="NCBI Taxonomy" id="3880"/>
    <lineage>
        <taxon>Eukaryota</taxon>
        <taxon>Viridiplantae</taxon>
        <taxon>Streptophyta</taxon>
        <taxon>Embryophyta</taxon>
        <taxon>Tracheophyta</taxon>
        <taxon>Spermatophyta</taxon>
        <taxon>Magnoliopsida</taxon>
        <taxon>eudicotyledons</taxon>
        <taxon>Gunneridae</taxon>
        <taxon>Pentapetalae</taxon>
        <taxon>rosids</taxon>
        <taxon>fabids</taxon>
        <taxon>Fabales</taxon>
        <taxon>Fabaceae</taxon>
        <taxon>Papilionoideae</taxon>
        <taxon>50 kb inversion clade</taxon>
        <taxon>NPAAA clade</taxon>
        <taxon>Hologalegina</taxon>
        <taxon>IRL clade</taxon>
        <taxon>Trifolieae</taxon>
        <taxon>Medicago</taxon>
    </lineage>
</organism>
<dbReference type="PANTHER" id="PTHR24177">
    <property type="entry name" value="CASKIN"/>
    <property type="match status" value="1"/>
</dbReference>
<feature type="transmembrane region" description="Helical" evidence="2">
    <location>
        <begin position="505"/>
        <end position="530"/>
    </location>
</feature>
<dbReference type="AlphaFoldDB" id="G7IDB9"/>
<reference evidence="4" key="3">
    <citation type="submission" date="2015-04" db="UniProtKB">
        <authorList>
            <consortium name="EnsemblPlants"/>
        </authorList>
    </citation>
    <scope>IDENTIFICATION</scope>
    <source>
        <strain evidence="4">cv. Jemalong A17</strain>
    </source>
</reference>
<dbReference type="OrthoDB" id="1427188at2759"/>
<dbReference type="KEGG" id="mtr:11423865"/>
<dbReference type="eggNOG" id="KOG0504">
    <property type="taxonomic scope" value="Eukaryota"/>
</dbReference>
<dbReference type="SUPFAM" id="SSF48403">
    <property type="entry name" value="Ankyrin repeat"/>
    <property type="match status" value="1"/>
</dbReference>
<name>G7IDB9_MEDTR</name>
<evidence type="ECO:0000313" key="5">
    <source>
        <dbReference type="Proteomes" id="UP000002051"/>
    </source>
</evidence>
<evidence type="ECO:0000313" key="4">
    <source>
        <dbReference type="EnsemblPlants" id="AES62925"/>
    </source>
</evidence>
<keyword evidence="2" id="KW-1133">Transmembrane helix</keyword>
<evidence type="ECO:0000256" key="1">
    <source>
        <dbReference type="ARBA" id="ARBA00004413"/>
    </source>
</evidence>
<dbReference type="SMART" id="SM00248">
    <property type="entry name" value="ANK"/>
    <property type="match status" value="6"/>
</dbReference>
<accession>G7IDB9</accession>
<feature type="transmembrane region" description="Helical" evidence="2">
    <location>
        <begin position="536"/>
        <end position="558"/>
    </location>
</feature>
<keyword evidence="2" id="KW-0812">Transmembrane</keyword>
<sequence length="594" mass="67340">MSDSNSITAITSPFAREVCMPEARQLNDVVVELEARHSESQERFSRASDGTYKKIICMAAAKGDWNKASSYDKTHPNWISTPLTMDGDTALHIAVRMEKIKFVEKLVKRTNKKDMEIRRVDGNTVFCLAAISGNVKIARILCEKNPELVWIKGHEEKLPIQLASSAGQLHMVEFLFQRIQQFNNINLLPFQDIVNLFFLTLTNNIYTASKSLLEKKPGLACIENEDGITALQLLAKSSFQKHASGYKDFLRSLFERIEEEEEEDQLVQSRKTSKAMFEAAKSGNIIILDFIFNYNPNLFMEVNSKGQSILHIAILYRKGSVYRLIFTKGSYKNVLVQHIDLEGNNILHLAGKFAVEERFGSPTHQALICSEELWFKEVEKITPPTFKNMKNHDGMTPIELFYEKHKRSSEKAVEEVNGISNTFIVVATLIITLGITGALTIRTNPVGPKSILFCDDIWYMIFILSIGVGVSFCASSVLLFTSVILPSTWRLTGGYVYSRITRMTIGYLFLYASALVMGLFSTMSGVVLVYDFLPGWVFYSIFPLCVMPAFAFVCFSYYSLYIAARLLRVFFQECAAMVLSIMGIDYNWPLFYLE</sequence>
<dbReference type="GO" id="GO:0016020">
    <property type="term" value="C:membrane"/>
    <property type="evidence" value="ECO:0000318"/>
    <property type="project" value="GO_Central"/>
</dbReference>
<evidence type="ECO:0000313" key="3">
    <source>
        <dbReference type="EMBL" id="AES62925.2"/>
    </source>
</evidence>
<dbReference type="STRING" id="3880.G7IDB9"/>
<evidence type="ECO:0000256" key="2">
    <source>
        <dbReference type="SAM" id="Phobius"/>
    </source>
</evidence>
<reference evidence="3 5" key="2">
    <citation type="journal article" date="2014" name="BMC Genomics">
        <title>An improved genome release (version Mt4.0) for the model legume Medicago truncatula.</title>
        <authorList>
            <person name="Tang H."/>
            <person name="Krishnakumar V."/>
            <person name="Bidwell S."/>
            <person name="Rosen B."/>
            <person name="Chan A."/>
            <person name="Zhou S."/>
            <person name="Gentzbittel L."/>
            <person name="Childs K.L."/>
            <person name="Yandell M."/>
            <person name="Gundlach H."/>
            <person name="Mayer K.F."/>
            <person name="Schwartz D.C."/>
            <person name="Town C.D."/>
        </authorList>
    </citation>
    <scope>GENOME REANNOTATION</scope>
    <source>
        <strain evidence="4 5">cv. Jemalong A17</strain>
    </source>
</reference>
<dbReference type="PaxDb" id="3880-AES62925"/>
<dbReference type="Proteomes" id="UP000002051">
    <property type="component" value="Unassembled WGS sequence"/>
</dbReference>
<reference evidence="3 5" key="1">
    <citation type="journal article" date="2011" name="Nature">
        <title>The Medicago genome provides insight into the evolution of rhizobial symbioses.</title>
        <authorList>
            <person name="Young N.D."/>
            <person name="Debelle F."/>
            <person name="Oldroyd G.E."/>
            <person name="Geurts R."/>
            <person name="Cannon S.B."/>
            <person name="Udvardi M.K."/>
            <person name="Benedito V.A."/>
            <person name="Mayer K.F."/>
            <person name="Gouzy J."/>
            <person name="Schoof H."/>
            <person name="Van de Peer Y."/>
            <person name="Proost S."/>
            <person name="Cook D.R."/>
            <person name="Meyers B.C."/>
            <person name="Spannagl M."/>
            <person name="Cheung F."/>
            <person name="De Mita S."/>
            <person name="Krishnakumar V."/>
            <person name="Gundlach H."/>
            <person name="Zhou S."/>
            <person name="Mudge J."/>
            <person name="Bharti A.K."/>
            <person name="Murray J.D."/>
            <person name="Naoumkina M.A."/>
            <person name="Rosen B."/>
            <person name="Silverstein K.A."/>
            <person name="Tang H."/>
            <person name="Rombauts S."/>
            <person name="Zhao P.X."/>
            <person name="Zhou P."/>
            <person name="Barbe V."/>
            <person name="Bardou P."/>
            <person name="Bechner M."/>
            <person name="Bellec A."/>
            <person name="Berger A."/>
            <person name="Berges H."/>
            <person name="Bidwell S."/>
            <person name="Bisseling T."/>
            <person name="Choisne N."/>
            <person name="Couloux A."/>
            <person name="Denny R."/>
            <person name="Deshpande S."/>
            <person name="Dai X."/>
            <person name="Doyle J.J."/>
            <person name="Dudez A.M."/>
            <person name="Farmer A.D."/>
            <person name="Fouteau S."/>
            <person name="Franken C."/>
            <person name="Gibelin C."/>
            <person name="Gish J."/>
            <person name="Goldstein S."/>
            <person name="Gonzalez A.J."/>
            <person name="Green P.J."/>
            <person name="Hallab A."/>
            <person name="Hartog M."/>
            <person name="Hua A."/>
            <person name="Humphray S.J."/>
            <person name="Jeong D.H."/>
            <person name="Jing Y."/>
            <person name="Jocker A."/>
            <person name="Kenton S.M."/>
            <person name="Kim D.J."/>
            <person name="Klee K."/>
            <person name="Lai H."/>
            <person name="Lang C."/>
            <person name="Lin S."/>
            <person name="Macmil S.L."/>
            <person name="Magdelenat G."/>
            <person name="Matthews L."/>
            <person name="McCorrison J."/>
            <person name="Monaghan E.L."/>
            <person name="Mun J.H."/>
            <person name="Najar F.Z."/>
            <person name="Nicholson C."/>
            <person name="Noirot C."/>
            <person name="O'Bleness M."/>
            <person name="Paule C.R."/>
            <person name="Poulain J."/>
            <person name="Prion F."/>
            <person name="Qin B."/>
            <person name="Qu C."/>
            <person name="Retzel E.F."/>
            <person name="Riddle C."/>
            <person name="Sallet E."/>
            <person name="Samain S."/>
            <person name="Samson N."/>
            <person name="Sanders I."/>
            <person name="Saurat O."/>
            <person name="Scarpelli C."/>
            <person name="Schiex T."/>
            <person name="Segurens B."/>
            <person name="Severin A.J."/>
            <person name="Sherrier D.J."/>
            <person name="Shi R."/>
            <person name="Sims S."/>
            <person name="Singer S.R."/>
            <person name="Sinharoy S."/>
            <person name="Sterck L."/>
            <person name="Viollet A."/>
            <person name="Wang B.B."/>
            <person name="Wang K."/>
            <person name="Wang M."/>
            <person name="Wang X."/>
            <person name="Warfsmann J."/>
            <person name="Weissenbach J."/>
            <person name="White D.D."/>
            <person name="White J.D."/>
            <person name="Wiley G.B."/>
            <person name="Wincker P."/>
            <person name="Xing Y."/>
            <person name="Yang L."/>
            <person name="Yao Z."/>
            <person name="Ying F."/>
            <person name="Zhai J."/>
            <person name="Zhou L."/>
            <person name="Zuber A."/>
            <person name="Denarie J."/>
            <person name="Dixon R.A."/>
            <person name="May G.D."/>
            <person name="Schwartz D.C."/>
            <person name="Rogers J."/>
            <person name="Quetier F."/>
            <person name="Town C.D."/>
            <person name="Roe B.A."/>
        </authorList>
    </citation>
    <scope>NUCLEOTIDE SEQUENCE [LARGE SCALE GENOMIC DNA]</scope>
    <source>
        <strain evidence="3">A17</strain>
        <strain evidence="4 5">cv. Jemalong A17</strain>
    </source>
</reference>
<feature type="transmembrane region" description="Helical" evidence="2">
    <location>
        <begin position="457"/>
        <end position="485"/>
    </location>
</feature>
<feature type="transmembrane region" description="Helical" evidence="2">
    <location>
        <begin position="416"/>
        <end position="437"/>
    </location>
</feature>
<dbReference type="InterPro" id="IPR036770">
    <property type="entry name" value="Ankyrin_rpt-contain_sf"/>
</dbReference>